<name>A0A4Q6XWH1_9SPHI</name>
<dbReference type="PROSITE" id="PS50910">
    <property type="entry name" value="HEPN"/>
    <property type="match status" value="1"/>
</dbReference>
<accession>A0A4Q6XWH1</accession>
<dbReference type="EMBL" id="SGIT01000001">
    <property type="protein sequence ID" value="RZF61734.1"/>
    <property type="molecule type" value="Genomic_DNA"/>
</dbReference>
<dbReference type="Pfam" id="PF05168">
    <property type="entry name" value="HEPN"/>
    <property type="match status" value="1"/>
</dbReference>
<gene>
    <name evidence="2" type="ORF">EWE74_02530</name>
</gene>
<evidence type="ECO:0000313" key="3">
    <source>
        <dbReference type="Proteomes" id="UP000292855"/>
    </source>
</evidence>
<protein>
    <submittedName>
        <fullName evidence="2">HEPN domain-containing protein</fullName>
    </submittedName>
</protein>
<reference evidence="2 3" key="1">
    <citation type="submission" date="2019-02" db="EMBL/GenBank/DDBJ databases">
        <authorList>
            <person name="Li Y."/>
        </authorList>
    </citation>
    <scope>NUCLEOTIDE SEQUENCE [LARGE SCALE GENOMIC DNA]</scope>
    <source>
        <strain evidence="2 3">30C10-4-7</strain>
    </source>
</reference>
<dbReference type="RefSeq" id="WP_130139963.1">
    <property type="nucleotide sequence ID" value="NZ_SGIT01000001.1"/>
</dbReference>
<evidence type="ECO:0000313" key="2">
    <source>
        <dbReference type="EMBL" id="RZF61734.1"/>
    </source>
</evidence>
<dbReference type="InterPro" id="IPR007842">
    <property type="entry name" value="HEPN_dom"/>
</dbReference>
<proteinExistence type="predicted"/>
<comment type="caution">
    <text evidence="2">The sequence shown here is derived from an EMBL/GenBank/DDBJ whole genome shotgun (WGS) entry which is preliminary data.</text>
</comment>
<keyword evidence="3" id="KW-1185">Reference proteome</keyword>
<dbReference type="OrthoDB" id="1321649at2"/>
<organism evidence="2 3">
    <name type="scientific">Sphingobacterium corticibacterium</name>
    <dbReference type="NCBI Taxonomy" id="2484746"/>
    <lineage>
        <taxon>Bacteria</taxon>
        <taxon>Pseudomonadati</taxon>
        <taxon>Bacteroidota</taxon>
        <taxon>Sphingobacteriia</taxon>
        <taxon>Sphingobacteriales</taxon>
        <taxon>Sphingobacteriaceae</taxon>
        <taxon>Sphingobacterium</taxon>
    </lineage>
</organism>
<dbReference type="Proteomes" id="UP000292855">
    <property type="component" value="Unassembled WGS sequence"/>
</dbReference>
<evidence type="ECO:0000259" key="1">
    <source>
        <dbReference type="PROSITE" id="PS50910"/>
    </source>
</evidence>
<feature type="domain" description="HEPN" evidence="1">
    <location>
        <begin position="138"/>
        <end position="258"/>
    </location>
</feature>
<dbReference type="SUPFAM" id="SSF81593">
    <property type="entry name" value="Nucleotidyltransferase substrate binding subunit/domain"/>
    <property type="match status" value="1"/>
</dbReference>
<dbReference type="AlphaFoldDB" id="A0A4Q6XWH1"/>
<dbReference type="Gene3D" id="1.20.120.330">
    <property type="entry name" value="Nucleotidyltransferases domain 2"/>
    <property type="match status" value="2"/>
</dbReference>
<sequence>MIELTNKNDQNDLRDIILTLTSKYKVDYLFLLEPLSSEKEESLYEIVILLSNKETRSIGEIDSQITVDLRKYKSFHHVTFVSASVKEKLVQGNIFLFHACHPNRTLFKNPSCSFQLYPEEFTAKKNAVELRRFFDRENFKITEFRDGFDFYREKGNLSMAAFMLHQVFELRYRCMEILTLGKEKASHNIRSHHRYLGKTTGMLNTVFSEVNDNDDRLLSLLNETYCAVRYEDDFEISEEDINTLEMKMNALLGGTEKLFHECLASIESEYIYNIKVENDTISQAGIQLMEFPEYPYLKDILEKILSFSDIKEIYLISFYEQQYRQDNMEVIGANKRFVDYTLLLVSETDIREEMSQLQNSLNGSPYYFVHLLGHSKLEIEVDLKKNKWFFQHALQKAILLFKDGSGIKWPTINNIERVSNKKKLEKIWRNWEERFERADGFLESANTIGCVENICSKTLMYNLALEQIFLGLLEYFYDYTPPKFALRSIFPIVAGIWEFPREIFPNNTSEEKKRWKMLTGILTDMRVKTNIDLDWSELSLISERCIICKKEANRLVQEHYEALKTKFSEQVIELAD</sequence>